<evidence type="ECO:0008006" key="5">
    <source>
        <dbReference type="Google" id="ProtNLM"/>
    </source>
</evidence>
<dbReference type="EMBL" id="VJMI01009538">
    <property type="protein sequence ID" value="KAF0758720.1"/>
    <property type="molecule type" value="Genomic_DNA"/>
</dbReference>
<evidence type="ECO:0000313" key="3">
    <source>
        <dbReference type="EMBL" id="KAF0758720.1"/>
    </source>
</evidence>
<dbReference type="Proteomes" id="UP000469452">
    <property type="component" value="Unassembled WGS sequence"/>
</dbReference>
<sequence>MDEAKAVAEVAKEPSVAPKRSRGPPKNEDIWQHFTKLKDAGKYHNYWYVECKCCRAAFVENAAGTNEGDIPAPSPIVSRIHDMRRNLSNCAYVSDYVPDDNTSPRPTKLLKTKDDKKSVKSSTKGGSGSTSSSSNNAIADKEDKELLRRDMEHRWDMERRRMALEEHKNARIDQKLARQEEEAQIHRRLLLAKAQEAELQLKVAYAKARHELLQAGMTPEHVDHALLTRPASPSSTQSPHPDHIVSQPNVIAVVTEASYMTTTTDTPVPSKATVSSSSPTVKTVKAYTPQLAHLTGCPLRESMIHFLGNLRSLDSWKKEEEELAPQLAHLDLTNSPFVKSPMSRSSDIPRLLEFMAESAVQMNFLIRLPSIERCLAEWWQVIAPGTATLVTPPMLTTLYTGLASVMLEARTPNLQQSGVKILMRCKWCKWDKWVATADPPLTETDVHQLVFQLGYMCVQSDLLHDYTAFFRTTLHKLTVYLDKHGGASKASISERRTSRLQRLESRRRQSNSIVLHPVGNGGSSSSLLSSASDHPSANSRGSGDNDSSPLSRMSSGLVVPKMIPMTITQFQHLRTNHVSSQVLVADLGLLLPQFQNKFHVVETMANSIQPLEYAPPLRIHAVPWMNPKASYNPPPADHQDPSALDASQLGSGTTLGDIERLVNHCTRAMHRSSLRLDGNARTNQQQGRDDDELLRRSMSNPSLRQRLQQQQQRGGALT</sequence>
<accession>A0A6A5ASU2</accession>
<feature type="region of interest" description="Disordered" evidence="2">
    <location>
        <begin position="491"/>
        <end position="554"/>
    </location>
</feature>
<feature type="compositionally biased region" description="Basic and acidic residues" evidence="2">
    <location>
        <begin position="1"/>
        <end position="12"/>
    </location>
</feature>
<feature type="compositionally biased region" description="Low complexity" evidence="2">
    <location>
        <begin position="120"/>
        <end position="134"/>
    </location>
</feature>
<feature type="compositionally biased region" description="Low complexity" evidence="2">
    <location>
        <begin position="523"/>
        <end position="532"/>
    </location>
</feature>
<evidence type="ECO:0000256" key="1">
    <source>
        <dbReference type="SAM" id="Coils"/>
    </source>
</evidence>
<feature type="region of interest" description="Disordered" evidence="2">
    <location>
        <begin position="699"/>
        <end position="718"/>
    </location>
</feature>
<reference evidence="3 4" key="1">
    <citation type="submission" date="2019-06" db="EMBL/GenBank/DDBJ databases">
        <title>Genomics analysis of Aphanomyces spp. identifies a new class of oomycete effector associated with host adaptation.</title>
        <authorList>
            <person name="Gaulin E."/>
        </authorList>
    </citation>
    <scope>NUCLEOTIDE SEQUENCE [LARGE SCALE GENOMIC DNA]</scope>
    <source>
        <strain evidence="3 4">E</strain>
    </source>
</reference>
<feature type="region of interest" description="Disordered" evidence="2">
    <location>
        <begin position="94"/>
        <end position="145"/>
    </location>
</feature>
<name>A0A6A5ASU2_APHAT</name>
<dbReference type="VEuPathDB" id="FungiDB:H257_15846"/>
<keyword evidence="1" id="KW-0175">Coiled coil</keyword>
<feature type="region of interest" description="Disordered" evidence="2">
    <location>
        <begin position="630"/>
        <end position="650"/>
    </location>
</feature>
<feature type="region of interest" description="Disordered" evidence="2">
    <location>
        <begin position="673"/>
        <end position="692"/>
    </location>
</feature>
<feature type="compositionally biased region" description="Low complexity" evidence="2">
    <location>
        <begin position="703"/>
        <end position="718"/>
    </location>
</feature>
<evidence type="ECO:0000256" key="2">
    <source>
        <dbReference type="SAM" id="MobiDB-lite"/>
    </source>
</evidence>
<feature type="coiled-coil region" evidence="1">
    <location>
        <begin position="162"/>
        <end position="189"/>
    </location>
</feature>
<comment type="caution">
    <text evidence="3">The sequence shown here is derived from an EMBL/GenBank/DDBJ whole genome shotgun (WGS) entry which is preliminary data.</text>
</comment>
<protein>
    <recommendedName>
        <fullName evidence="5">BED-type domain-containing protein</fullName>
    </recommendedName>
</protein>
<gene>
    <name evidence="3" type="ORF">AaE_003847</name>
</gene>
<proteinExistence type="predicted"/>
<organism evidence="3 4">
    <name type="scientific">Aphanomyces astaci</name>
    <name type="common">Crayfish plague agent</name>
    <dbReference type="NCBI Taxonomy" id="112090"/>
    <lineage>
        <taxon>Eukaryota</taxon>
        <taxon>Sar</taxon>
        <taxon>Stramenopiles</taxon>
        <taxon>Oomycota</taxon>
        <taxon>Saprolegniomycetes</taxon>
        <taxon>Saprolegniales</taxon>
        <taxon>Verrucalvaceae</taxon>
        <taxon>Aphanomyces</taxon>
    </lineage>
</organism>
<feature type="region of interest" description="Disordered" evidence="2">
    <location>
        <begin position="1"/>
        <end position="28"/>
    </location>
</feature>
<evidence type="ECO:0000313" key="4">
    <source>
        <dbReference type="Proteomes" id="UP000469452"/>
    </source>
</evidence>
<dbReference type="VEuPathDB" id="FungiDB:H257_15845"/>
<dbReference type="AlphaFoldDB" id="A0A6A5ASU2"/>
<feature type="compositionally biased region" description="Polar residues" evidence="2">
    <location>
        <begin position="533"/>
        <end position="554"/>
    </location>
</feature>
<feature type="compositionally biased region" description="Basic and acidic residues" evidence="2">
    <location>
        <begin position="492"/>
        <end position="507"/>
    </location>
</feature>